<dbReference type="InterPro" id="IPR038765">
    <property type="entry name" value="Papain-like_cys_pep_sf"/>
</dbReference>
<feature type="non-terminal residue" evidence="8">
    <location>
        <position position="1"/>
    </location>
</feature>
<evidence type="ECO:0000256" key="6">
    <source>
        <dbReference type="PROSITE-ProRule" id="PRU00239"/>
    </source>
</evidence>
<dbReference type="InterPro" id="IPR001300">
    <property type="entry name" value="Peptidase_C2_calpain_cat"/>
</dbReference>
<dbReference type="PANTHER" id="PTHR10183:SF284">
    <property type="entry name" value="CALPAIN-1 CATALYTIC SUBUNIT"/>
    <property type="match status" value="1"/>
</dbReference>
<dbReference type="AlphaFoldDB" id="A0A7L3XTX3"/>
<evidence type="ECO:0000256" key="1">
    <source>
        <dbReference type="ARBA" id="ARBA00004496"/>
    </source>
</evidence>
<comment type="similarity">
    <text evidence="2">Belongs to the peptidase C2 family.</text>
</comment>
<dbReference type="InterPro" id="IPR022684">
    <property type="entry name" value="Calpain_cysteine_protease"/>
</dbReference>
<dbReference type="PANTHER" id="PTHR10183">
    <property type="entry name" value="CALPAIN"/>
    <property type="match status" value="1"/>
</dbReference>
<reference evidence="8 9" key="1">
    <citation type="submission" date="2019-09" db="EMBL/GenBank/DDBJ databases">
        <title>Bird 10,000 Genomes (B10K) Project - Family phase.</title>
        <authorList>
            <person name="Zhang G."/>
        </authorList>
    </citation>
    <scope>NUCLEOTIDE SEQUENCE [LARGE SCALE GENOMIC DNA]</scope>
    <source>
        <strain evidence="8">OUT-0025</strain>
        <tissue evidence="8">Blood</tissue>
    </source>
</reference>
<evidence type="ECO:0000256" key="5">
    <source>
        <dbReference type="PIRSR" id="PIRSR622684-1"/>
    </source>
</evidence>
<gene>
    <name evidence="8" type="primary">Capn1_1</name>
    <name evidence="8" type="ORF">CALBOR_R13439</name>
</gene>
<dbReference type="GO" id="GO:0006508">
    <property type="term" value="P:proteolysis"/>
    <property type="evidence" value="ECO:0007669"/>
    <property type="project" value="InterPro"/>
</dbReference>
<feature type="non-terminal residue" evidence="8">
    <location>
        <position position="158"/>
    </location>
</feature>
<protein>
    <submittedName>
        <fullName evidence="8">CAN1 protein</fullName>
    </submittedName>
</protein>
<feature type="domain" description="Calpain catalytic" evidence="7">
    <location>
        <begin position="1"/>
        <end position="158"/>
    </location>
</feature>
<dbReference type="GO" id="GO:0005737">
    <property type="term" value="C:cytoplasm"/>
    <property type="evidence" value="ECO:0007669"/>
    <property type="project" value="TreeGrafter"/>
</dbReference>
<comment type="caution">
    <text evidence="6">Lacks conserved residue(s) required for the propagation of feature annotation.</text>
</comment>
<evidence type="ECO:0000256" key="4">
    <source>
        <dbReference type="ARBA" id="ARBA00022737"/>
    </source>
</evidence>
<comment type="subcellular location">
    <subcellularLocation>
        <location evidence="1">Cytoplasm</location>
    </subcellularLocation>
</comment>
<sequence>QIWQFGEWLDVVVDDYLPTKDGKLLFVHSAEGSEFWSALLEKAYAKYAVTPPPPFPFFVLGRKTPKTVKSPARVNGCYEALAGGSTSEGFEDFTGGVTEWYDLRRPPGDLYQIILKALERGSLLGCSIDITSAFDMEAVTFKKLVKGHAYSVTGAKQV</sequence>
<evidence type="ECO:0000256" key="3">
    <source>
        <dbReference type="ARBA" id="ARBA00022490"/>
    </source>
</evidence>
<name>A0A7L3XTX3_9AVES</name>
<comment type="caution">
    <text evidence="8">The sequence shown here is derived from an EMBL/GenBank/DDBJ whole genome shotgun (WGS) entry which is preliminary data.</text>
</comment>
<dbReference type="Gene3D" id="3.90.70.10">
    <property type="entry name" value="Cysteine proteinases"/>
    <property type="match status" value="1"/>
</dbReference>
<evidence type="ECO:0000313" key="9">
    <source>
        <dbReference type="Proteomes" id="UP000535403"/>
    </source>
</evidence>
<feature type="active site" evidence="5">
    <location>
        <position position="148"/>
    </location>
</feature>
<dbReference type="Proteomes" id="UP000535403">
    <property type="component" value="Unassembled WGS sequence"/>
</dbReference>
<evidence type="ECO:0000256" key="2">
    <source>
        <dbReference type="ARBA" id="ARBA00007623"/>
    </source>
</evidence>
<organism evidence="8 9">
    <name type="scientific">Calonectris borealis</name>
    <name type="common">Cory's shearwater</name>
    <dbReference type="NCBI Taxonomy" id="1323832"/>
    <lineage>
        <taxon>Eukaryota</taxon>
        <taxon>Metazoa</taxon>
        <taxon>Chordata</taxon>
        <taxon>Craniata</taxon>
        <taxon>Vertebrata</taxon>
        <taxon>Euteleostomi</taxon>
        <taxon>Archelosauria</taxon>
        <taxon>Archosauria</taxon>
        <taxon>Dinosauria</taxon>
        <taxon>Saurischia</taxon>
        <taxon>Theropoda</taxon>
        <taxon>Coelurosauria</taxon>
        <taxon>Aves</taxon>
        <taxon>Neognathae</taxon>
        <taxon>Neoaves</taxon>
        <taxon>Aequornithes</taxon>
        <taxon>Procellariiformes</taxon>
        <taxon>Procellariidae</taxon>
        <taxon>Calonectris</taxon>
    </lineage>
</organism>
<dbReference type="GO" id="GO:0004198">
    <property type="term" value="F:calcium-dependent cysteine-type endopeptidase activity"/>
    <property type="evidence" value="ECO:0007669"/>
    <property type="project" value="InterPro"/>
</dbReference>
<keyword evidence="4" id="KW-0677">Repeat</keyword>
<proteinExistence type="inferred from homology"/>
<keyword evidence="3" id="KW-0963">Cytoplasm</keyword>
<evidence type="ECO:0000313" key="8">
    <source>
        <dbReference type="EMBL" id="NXV92114.1"/>
    </source>
</evidence>
<accession>A0A7L3XTX3</accession>
<dbReference type="PROSITE" id="PS50203">
    <property type="entry name" value="CALPAIN_CAT"/>
    <property type="match status" value="1"/>
</dbReference>
<dbReference type="SUPFAM" id="SSF54001">
    <property type="entry name" value="Cysteine proteinases"/>
    <property type="match status" value="1"/>
</dbReference>
<dbReference type="Pfam" id="PF00648">
    <property type="entry name" value="Peptidase_C2"/>
    <property type="match status" value="2"/>
</dbReference>
<dbReference type="EMBL" id="VZUG01022847">
    <property type="protein sequence ID" value="NXV92114.1"/>
    <property type="molecule type" value="Genomic_DNA"/>
</dbReference>
<keyword evidence="9" id="KW-1185">Reference proteome</keyword>
<dbReference type="SMART" id="SM00230">
    <property type="entry name" value="CysPc"/>
    <property type="match status" value="1"/>
</dbReference>
<evidence type="ECO:0000259" key="7">
    <source>
        <dbReference type="PROSITE" id="PS50203"/>
    </source>
</evidence>